<comment type="catalytic activity">
    <reaction evidence="10">
        <text>a 1,2-diacyl-sn-glycero-3-phospho-L-serine(in) = a 1,2-diacyl-sn-glycero-3-phospho-L-serine(out)</text>
        <dbReference type="Rhea" id="RHEA:38663"/>
        <dbReference type="ChEBI" id="CHEBI:57262"/>
    </reaction>
</comment>
<evidence type="ECO:0000256" key="3">
    <source>
        <dbReference type="ARBA" id="ARBA00009714"/>
    </source>
</evidence>
<dbReference type="InterPro" id="IPR026849">
    <property type="entry name" value="ATG2"/>
</dbReference>
<dbReference type="GO" id="GO:0000045">
    <property type="term" value="P:autophagosome assembly"/>
    <property type="evidence" value="ECO:0007669"/>
    <property type="project" value="TreeGrafter"/>
</dbReference>
<evidence type="ECO:0000256" key="11">
    <source>
        <dbReference type="ARBA" id="ARBA00024615"/>
    </source>
</evidence>
<keyword evidence="12" id="KW-0812">Transmembrane</keyword>
<evidence type="ECO:0000256" key="7">
    <source>
        <dbReference type="ARBA" id="ARBA00023006"/>
    </source>
</evidence>
<keyword evidence="14" id="KW-1185">Reference proteome</keyword>
<evidence type="ECO:0000256" key="10">
    <source>
        <dbReference type="ARBA" id="ARBA00024479"/>
    </source>
</evidence>
<keyword evidence="7" id="KW-0072">Autophagy</keyword>
<sequence length="332" mass="36948">MLFPMTEFIFSPSVPIYVDYHGKNRINVERNGAVFGVLSGIGQLSRTKFVLKEIVNRNGLLGVNRCINVAVDEWMSDIKSSIPNVLASCGPISPIIQIGKGIIDLFWLPVVELRKEDGHVVKGIQRGVGSFGLSSAAGVVGMAQTVVGVIQMLAETVLHEVQPSAPYLNERNRRAIVARTVAPVDLRHGLQLAYDIASDGYRQARGDLELAAQEDRASGQSSFRNVLKVAPTTIIRPLVAGTQIGYQLLGGLRAQLRPDVYQDECHKWKNEEVPAFECRWSEEHFCFSFLGSFHISQCFDLIFLCVNDVYYIIVVRYCSYLVYFPYICIALS</sequence>
<feature type="transmembrane region" description="Helical" evidence="12">
    <location>
        <begin position="309"/>
        <end position="331"/>
    </location>
</feature>
<dbReference type="GO" id="GO:0032266">
    <property type="term" value="F:phosphatidylinositol-3-phosphate binding"/>
    <property type="evidence" value="ECO:0007669"/>
    <property type="project" value="TreeGrafter"/>
</dbReference>
<evidence type="ECO:0000256" key="8">
    <source>
        <dbReference type="ARBA" id="ARBA00023055"/>
    </source>
</evidence>
<dbReference type="GO" id="GO:0061908">
    <property type="term" value="C:phagophore"/>
    <property type="evidence" value="ECO:0007669"/>
    <property type="project" value="TreeGrafter"/>
</dbReference>
<keyword evidence="12" id="KW-1133">Transmembrane helix</keyword>
<evidence type="ECO:0000256" key="4">
    <source>
        <dbReference type="ARBA" id="ARBA00018070"/>
    </source>
</evidence>
<keyword evidence="5" id="KW-0813">Transport</keyword>
<dbReference type="GO" id="GO:0005789">
    <property type="term" value="C:endoplasmic reticulum membrane"/>
    <property type="evidence" value="ECO:0007669"/>
    <property type="project" value="UniProtKB-SubCell"/>
</dbReference>
<comment type="subcellular location">
    <subcellularLocation>
        <location evidence="1">Endoplasmic reticulum membrane</location>
        <topology evidence="1">Peripheral membrane protein</topology>
    </subcellularLocation>
    <subcellularLocation>
        <location evidence="2">Preautophagosomal structure membrane</location>
        <topology evidence="2">Peripheral membrane protein</topology>
    </subcellularLocation>
</comment>
<accession>A0A0D8XJE5</accession>
<name>A0A0D8XJE5_DICVI</name>
<keyword evidence="9 12" id="KW-0472">Membrane</keyword>
<reference evidence="13 14" key="1">
    <citation type="submission" date="2013-11" db="EMBL/GenBank/DDBJ databases">
        <title>Draft genome of the bovine lungworm Dictyocaulus viviparus.</title>
        <authorList>
            <person name="Mitreva M."/>
        </authorList>
    </citation>
    <scope>NUCLEOTIDE SEQUENCE [LARGE SCALE GENOMIC DNA]</scope>
    <source>
        <strain evidence="13 14">HannoverDv2000</strain>
    </source>
</reference>
<dbReference type="Pfam" id="PF13329">
    <property type="entry name" value="ATG2_CAD"/>
    <property type="match status" value="1"/>
</dbReference>
<keyword evidence="6" id="KW-0256">Endoplasmic reticulum</keyword>
<proteinExistence type="inferred from homology"/>
<protein>
    <recommendedName>
        <fullName evidence="4">Autophagy-related protein 2</fullName>
    </recommendedName>
</protein>
<comment type="catalytic activity">
    <reaction evidence="11">
        <text>a 1,2-diacyl-sn-glycero-3-phosphoethanolamine(in) = a 1,2-diacyl-sn-glycero-3-phosphoethanolamine(out)</text>
        <dbReference type="Rhea" id="RHEA:38895"/>
        <dbReference type="ChEBI" id="CHEBI:64612"/>
    </reaction>
</comment>
<dbReference type="OrthoDB" id="18982at2759"/>
<dbReference type="EMBL" id="KN716513">
    <property type="protein sequence ID" value="KJH43949.1"/>
    <property type="molecule type" value="Genomic_DNA"/>
</dbReference>
<evidence type="ECO:0000313" key="14">
    <source>
        <dbReference type="Proteomes" id="UP000053766"/>
    </source>
</evidence>
<evidence type="ECO:0000256" key="6">
    <source>
        <dbReference type="ARBA" id="ARBA00022824"/>
    </source>
</evidence>
<dbReference type="GO" id="GO:0061709">
    <property type="term" value="P:reticulophagy"/>
    <property type="evidence" value="ECO:0007669"/>
    <property type="project" value="TreeGrafter"/>
</dbReference>
<dbReference type="Proteomes" id="UP000053766">
    <property type="component" value="Unassembled WGS sequence"/>
</dbReference>
<comment type="similarity">
    <text evidence="3">Belongs to the ATG2 family.</text>
</comment>
<keyword evidence="8" id="KW-0445">Lipid transport</keyword>
<evidence type="ECO:0000256" key="1">
    <source>
        <dbReference type="ARBA" id="ARBA00004406"/>
    </source>
</evidence>
<dbReference type="AlphaFoldDB" id="A0A0D8XJE5"/>
<dbReference type="GO" id="GO:0000422">
    <property type="term" value="P:autophagy of mitochondrion"/>
    <property type="evidence" value="ECO:0007669"/>
    <property type="project" value="TreeGrafter"/>
</dbReference>
<evidence type="ECO:0000256" key="5">
    <source>
        <dbReference type="ARBA" id="ARBA00022448"/>
    </source>
</evidence>
<evidence type="ECO:0000256" key="2">
    <source>
        <dbReference type="ARBA" id="ARBA00004623"/>
    </source>
</evidence>
<gene>
    <name evidence="13" type="ORF">DICVIV_10033</name>
</gene>
<dbReference type="GO" id="GO:0006869">
    <property type="term" value="P:lipid transport"/>
    <property type="evidence" value="ECO:0007669"/>
    <property type="project" value="UniProtKB-KW"/>
</dbReference>
<evidence type="ECO:0000256" key="12">
    <source>
        <dbReference type="SAM" id="Phobius"/>
    </source>
</evidence>
<evidence type="ECO:0000313" key="13">
    <source>
        <dbReference type="EMBL" id="KJH43949.1"/>
    </source>
</evidence>
<evidence type="ECO:0000256" key="9">
    <source>
        <dbReference type="ARBA" id="ARBA00023136"/>
    </source>
</evidence>
<dbReference type="GO" id="GO:0034045">
    <property type="term" value="C:phagophore assembly site membrane"/>
    <property type="evidence" value="ECO:0007669"/>
    <property type="project" value="UniProtKB-SubCell"/>
</dbReference>
<dbReference type="GO" id="GO:0034727">
    <property type="term" value="P:piecemeal microautophagy of the nucleus"/>
    <property type="evidence" value="ECO:0007669"/>
    <property type="project" value="TreeGrafter"/>
</dbReference>
<dbReference type="PANTHER" id="PTHR13190:SF1">
    <property type="entry name" value="AUTOPHAGY-RELATED 2, ISOFORM A"/>
    <property type="match status" value="1"/>
</dbReference>
<dbReference type="STRING" id="29172.A0A0D8XJE5"/>
<dbReference type="GO" id="GO:0061723">
    <property type="term" value="P:glycophagy"/>
    <property type="evidence" value="ECO:0007669"/>
    <property type="project" value="TreeGrafter"/>
</dbReference>
<dbReference type="GO" id="GO:0043495">
    <property type="term" value="F:protein-membrane adaptor activity"/>
    <property type="evidence" value="ECO:0007669"/>
    <property type="project" value="TreeGrafter"/>
</dbReference>
<reference evidence="14" key="2">
    <citation type="journal article" date="2016" name="Sci. Rep.">
        <title>Dictyocaulus viviparus genome, variome and transcriptome elucidate lungworm biology and support future intervention.</title>
        <authorList>
            <person name="McNulty S.N."/>
            <person name="Strube C."/>
            <person name="Rosa B.A."/>
            <person name="Martin J.C."/>
            <person name="Tyagi R."/>
            <person name="Choi Y.J."/>
            <person name="Wang Q."/>
            <person name="Hallsworth Pepin K."/>
            <person name="Zhang X."/>
            <person name="Ozersky P."/>
            <person name="Wilson R.K."/>
            <person name="Sternberg P.W."/>
            <person name="Gasser R.B."/>
            <person name="Mitreva M."/>
        </authorList>
    </citation>
    <scope>NUCLEOTIDE SEQUENCE [LARGE SCALE GENOMIC DNA]</scope>
    <source>
        <strain evidence="14">HannoverDv2000</strain>
    </source>
</reference>
<dbReference type="PANTHER" id="PTHR13190">
    <property type="entry name" value="AUTOPHAGY-RELATED 2, ISOFORM A"/>
    <property type="match status" value="1"/>
</dbReference>
<organism evidence="13 14">
    <name type="scientific">Dictyocaulus viviparus</name>
    <name type="common">Bovine lungworm</name>
    <dbReference type="NCBI Taxonomy" id="29172"/>
    <lineage>
        <taxon>Eukaryota</taxon>
        <taxon>Metazoa</taxon>
        <taxon>Ecdysozoa</taxon>
        <taxon>Nematoda</taxon>
        <taxon>Chromadorea</taxon>
        <taxon>Rhabditida</taxon>
        <taxon>Rhabditina</taxon>
        <taxon>Rhabditomorpha</taxon>
        <taxon>Strongyloidea</taxon>
        <taxon>Metastrongylidae</taxon>
        <taxon>Dictyocaulus</taxon>
    </lineage>
</organism>